<accession>A0A2H3J962</accession>
<keyword evidence="5" id="KW-0812">Transmembrane</keyword>
<dbReference type="STRING" id="742152.A0A2H3J962"/>
<evidence type="ECO:0000313" key="14">
    <source>
        <dbReference type="Proteomes" id="UP000218811"/>
    </source>
</evidence>
<keyword evidence="14" id="KW-1185">Reference proteome</keyword>
<evidence type="ECO:0000256" key="5">
    <source>
        <dbReference type="ARBA" id="ARBA00022692"/>
    </source>
</evidence>
<evidence type="ECO:0000256" key="7">
    <source>
        <dbReference type="ARBA" id="ARBA00022989"/>
    </source>
</evidence>
<sequence>MTAWYTVDILAILMAVSVYQYLKKHSRQQLLPPGPRGIPFFGNALQIPLEQQWKVLASWAKTYGDVMHLSVMGQSLIVLSSAEAITDLLEKRSILYCDRPQFPTAGDMCIHSKSRIGYAGYVVITPYGDRLRQSRKLFLDAVKTGITVLQESQALEVVRQVEEDFSKATQPGAFMADRFPFLRRVPEWLPGGGFKKVVKEFLLRISVARDQPFDAVREAVQLRSTFVRKPVFVSAGVTELTSLAGAGTNKAQLEFDEYIEPGCLPKLSDRSKLPYVNSLIQEVLRCGAVAPLDPRTFAFGYGRRVCPGRLLAEDLMFMIITTVLTTLRISTTRVFDSSSLEPDSVKFVGGVIRRPDDFDCHITPRSPDLVAGATVRLDRAA</sequence>
<dbReference type="InterPro" id="IPR050364">
    <property type="entry name" value="Cytochrome_P450_fung"/>
</dbReference>
<evidence type="ECO:0000313" key="13">
    <source>
        <dbReference type="EMBL" id="PCH38746.1"/>
    </source>
</evidence>
<keyword evidence="4 12" id="KW-0349">Heme</keyword>
<keyword evidence="8 12" id="KW-0560">Oxidoreductase</keyword>
<name>A0A2H3J962_WOLCO</name>
<comment type="subcellular location">
    <subcellularLocation>
        <location evidence="2">Membrane</location>
    </subcellularLocation>
</comment>
<keyword evidence="6 12" id="KW-0479">Metal-binding</keyword>
<protein>
    <submittedName>
        <fullName evidence="13">Cytochrome P450</fullName>
    </submittedName>
</protein>
<evidence type="ECO:0000256" key="1">
    <source>
        <dbReference type="ARBA" id="ARBA00001971"/>
    </source>
</evidence>
<evidence type="ECO:0000256" key="6">
    <source>
        <dbReference type="ARBA" id="ARBA00022723"/>
    </source>
</evidence>
<dbReference type="GO" id="GO:0004497">
    <property type="term" value="F:monooxygenase activity"/>
    <property type="evidence" value="ECO:0007669"/>
    <property type="project" value="UniProtKB-KW"/>
</dbReference>
<evidence type="ECO:0000256" key="10">
    <source>
        <dbReference type="ARBA" id="ARBA00023033"/>
    </source>
</evidence>
<keyword evidence="9 12" id="KW-0408">Iron</keyword>
<comment type="cofactor">
    <cofactor evidence="1">
        <name>heme</name>
        <dbReference type="ChEBI" id="CHEBI:30413"/>
    </cofactor>
</comment>
<dbReference type="GO" id="GO:0016020">
    <property type="term" value="C:membrane"/>
    <property type="evidence" value="ECO:0007669"/>
    <property type="project" value="UniProtKB-SubCell"/>
</dbReference>
<evidence type="ECO:0000256" key="3">
    <source>
        <dbReference type="ARBA" id="ARBA00010617"/>
    </source>
</evidence>
<gene>
    <name evidence="13" type="ORF">WOLCODRAFT_16052</name>
</gene>
<dbReference type="Proteomes" id="UP000218811">
    <property type="component" value="Unassembled WGS sequence"/>
</dbReference>
<dbReference type="GO" id="GO:0020037">
    <property type="term" value="F:heme binding"/>
    <property type="evidence" value="ECO:0007669"/>
    <property type="project" value="InterPro"/>
</dbReference>
<keyword evidence="11" id="KW-0472">Membrane</keyword>
<keyword evidence="10 12" id="KW-0503">Monooxygenase</keyword>
<dbReference type="Gene3D" id="1.10.630.10">
    <property type="entry name" value="Cytochrome P450"/>
    <property type="match status" value="3"/>
</dbReference>
<comment type="similarity">
    <text evidence="3 12">Belongs to the cytochrome P450 family.</text>
</comment>
<evidence type="ECO:0000256" key="11">
    <source>
        <dbReference type="ARBA" id="ARBA00023136"/>
    </source>
</evidence>
<evidence type="ECO:0000256" key="2">
    <source>
        <dbReference type="ARBA" id="ARBA00004370"/>
    </source>
</evidence>
<dbReference type="PANTHER" id="PTHR46300">
    <property type="entry name" value="P450, PUTATIVE (EUROFUNG)-RELATED-RELATED"/>
    <property type="match status" value="1"/>
</dbReference>
<dbReference type="PANTHER" id="PTHR46300:SF2">
    <property type="entry name" value="CYTOCHROME P450 MONOOXYGENASE ALNH-RELATED"/>
    <property type="match status" value="1"/>
</dbReference>
<evidence type="ECO:0000256" key="8">
    <source>
        <dbReference type="ARBA" id="ARBA00023002"/>
    </source>
</evidence>
<evidence type="ECO:0000256" key="4">
    <source>
        <dbReference type="ARBA" id="ARBA00022617"/>
    </source>
</evidence>
<reference evidence="13 14" key="1">
    <citation type="journal article" date="2012" name="Science">
        <title>The Paleozoic origin of enzymatic lignin decomposition reconstructed from 31 fungal genomes.</title>
        <authorList>
            <person name="Floudas D."/>
            <person name="Binder M."/>
            <person name="Riley R."/>
            <person name="Barry K."/>
            <person name="Blanchette R.A."/>
            <person name="Henrissat B."/>
            <person name="Martinez A.T."/>
            <person name="Otillar R."/>
            <person name="Spatafora J.W."/>
            <person name="Yadav J.S."/>
            <person name="Aerts A."/>
            <person name="Benoit I."/>
            <person name="Boyd A."/>
            <person name="Carlson A."/>
            <person name="Copeland A."/>
            <person name="Coutinho P.M."/>
            <person name="de Vries R.P."/>
            <person name="Ferreira P."/>
            <person name="Findley K."/>
            <person name="Foster B."/>
            <person name="Gaskell J."/>
            <person name="Glotzer D."/>
            <person name="Gorecki P."/>
            <person name="Heitman J."/>
            <person name="Hesse C."/>
            <person name="Hori C."/>
            <person name="Igarashi K."/>
            <person name="Jurgens J.A."/>
            <person name="Kallen N."/>
            <person name="Kersten P."/>
            <person name="Kohler A."/>
            <person name="Kuees U."/>
            <person name="Kumar T.K.A."/>
            <person name="Kuo A."/>
            <person name="LaButti K."/>
            <person name="Larrondo L.F."/>
            <person name="Lindquist E."/>
            <person name="Ling A."/>
            <person name="Lombard V."/>
            <person name="Lucas S."/>
            <person name="Lundell T."/>
            <person name="Martin R."/>
            <person name="McLaughlin D.J."/>
            <person name="Morgenstern I."/>
            <person name="Morin E."/>
            <person name="Murat C."/>
            <person name="Nagy L.G."/>
            <person name="Nolan M."/>
            <person name="Ohm R.A."/>
            <person name="Patyshakuliyeva A."/>
            <person name="Rokas A."/>
            <person name="Ruiz-Duenas F.J."/>
            <person name="Sabat G."/>
            <person name="Salamov A."/>
            <person name="Samejima M."/>
            <person name="Schmutz J."/>
            <person name="Slot J.C."/>
            <person name="St John F."/>
            <person name="Stenlid J."/>
            <person name="Sun H."/>
            <person name="Sun S."/>
            <person name="Syed K."/>
            <person name="Tsang A."/>
            <person name="Wiebenga A."/>
            <person name="Young D."/>
            <person name="Pisabarro A."/>
            <person name="Eastwood D.C."/>
            <person name="Martin F."/>
            <person name="Cullen D."/>
            <person name="Grigoriev I.V."/>
            <person name="Hibbett D.S."/>
        </authorList>
    </citation>
    <scope>NUCLEOTIDE SEQUENCE [LARGE SCALE GENOMIC DNA]</scope>
    <source>
        <strain evidence="13 14">MD-104</strain>
    </source>
</reference>
<dbReference type="SUPFAM" id="SSF48264">
    <property type="entry name" value="Cytochrome P450"/>
    <property type="match status" value="1"/>
</dbReference>
<evidence type="ECO:0000256" key="9">
    <source>
        <dbReference type="ARBA" id="ARBA00023004"/>
    </source>
</evidence>
<dbReference type="InterPro" id="IPR001128">
    <property type="entry name" value="Cyt_P450"/>
</dbReference>
<organism evidence="13 14">
    <name type="scientific">Wolfiporia cocos (strain MD-104)</name>
    <name type="common">Brown rot fungus</name>
    <dbReference type="NCBI Taxonomy" id="742152"/>
    <lineage>
        <taxon>Eukaryota</taxon>
        <taxon>Fungi</taxon>
        <taxon>Dikarya</taxon>
        <taxon>Basidiomycota</taxon>
        <taxon>Agaricomycotina</taxon>
        <taxon>Agaricomycetes</taxon>
        <taxon>Polyporales</taxon>
        <taxon>Phaeolaceae</taxon>
        <taxon>Wolfiporia</taxon>
    </lineage>
</organism>
<dbReference type="EMBL" id="KB467942">
    <property type="protein sequence ID" value="PCH38746.1"/>
    <property type="molecule type" value="Genomic_DNA"/>
</dbReference>
<dbReference type="InterPro" id="IPR036396">
    <property type="entry name" value="Cyt_P450_sf"/>
</dbReference>
<evidence type="ECO:0000256" key="12">
    <source>
        <dbReference type="RuleBase" id="RU000461"/>
    </source>
</evidence>
<dbReference type="PROSITE" id="PS00086">
    <property type="entry name" value="CYTOCHROME_P450"/>
    <property type="match status" value="1"/>
</dbReference>
<proteinExistence type="inferred from homology"/>
<dbReference type="Pfam" id="PF00067">
    <property type="entry name" value="p450"/>
    <property type="match status" value="2"/>
</dbReference>
<dbReference type="GO" id="GO:0005506">
    <property type="term" value="F:iron ion binding"/>
    <property type="evidence" value="ECO:0007669"/>
    <property type="project" value="InterPro"/>
</dbReference>
<dbReference type="GO" id="GO:0016705">
    <property type="term" value="F:oxidoreductase activity, acting on paired donors, with incorporation or reduction of molecular oxygen"/>
    <property type="evidence" value="ECO:0007669"/>
    <property type="project" value="InterPro"/>
</dbReference>
<keyword evidence="7" id="KW-1133">Transmembrane helix</keyword>
<dbReference type="InterPro" id="IPR017972">
    <property type="entry name" value="Cyt_P450_CS"/>
</dbReference>
<dbReference type="AlphaFoldDB" id="A0A2H3J962"/>
<dbReference type="OrthoDB" id="1055148at2759"/>